<dbReference type="FunFam" id="1.25.40.330:FF:000001">
    <property type="entry name" value="Adenylyl cyclase-associated protein"/>
    <property type="match status" value="1"/>
</dbReference>
<dbReference type="RefSeq" id="XP_002114074.1">
    <property type="nucleotide sequence ID" value="XM_002114038.1"/>
</dbReference>
<evidence type="ECO:0000256" key="1">
    <source>
        <dbReference type="ARBA" id="ARBA00004202"/>
    </source>
</evidence>
<dbReference type="OrthoDB" id="1601at2759"/>
<dbReference type="GO" id="GO:0019933">
    <property type="term" value="P:cAMP-mediated signaling"/>
    <property type="evidence" value="ECO:0000318"/>
    <property type="project" value="GO_Central"/>
</dbReference>
<dbReference type="GO" id="GO:0005886">
    <property type="term" value="C:plasma membrane"/>
    <property type="evidence" value="ECO:0007669"/>
    <property type="project" value="UniProtKB-SubCell"/>
</dbReference>
<gene>
    <name evidence="7" type="ORF">TRIADDRAFT_63338</name>
</gene>
<dbReference type="InterPro" id="IPR036222">
    <property type="entry name" value="CAP_N_sf"/>
</dbReference>
<sequence>MANDQRLASLLDRLESVTNRLEKIPGKGGQPADDEGSAFTENSLQAELTKKAYEAHRAVVVTASKCKLPEAAALQNLLKPLSNAISEVQAFRDKNRGSKFFNHLSEVYEFILCFGWVTVSPKPANYVKTNYESAQFYLNKVLKEFKTSDPQQADWARSIGRFMNALIGYINDYNAIGLNWNAEGKDVSAVSAGAPAAPPPPPPPAPVTADPPKNSGNERAALMSQLNKGADVTKGLKKVTNDMKTHKNPALRASGVVSSTSTPGKPAVSPKPAATKPVAKKPPVFRLDGKKWIVENQEGNQDLVISDTNMRQSVYIYKCNNCVIQVKGKVNSIAMDTCKKSAIVFDHVISVMDFVNCQSVKVQVNGAVPTISIGNTDGIQVYLSKEAMQTTIISSKSSEMNISTPTGNDGDMVENAVPEQFTTVWDDKKKCFDTYASEITA</sequence>
<dbReference type="AlphaFoldDB" id="B3S128"/>
<accession>B3S128</accession>
<comment type="similarity">
    <text evidence="2">Belongs to the CAP family.</text>
</comment>
<evidence type="ECO:0000256" key="3">
    <source>
        <dbReference type="ARBA" id="ARBA00022475"/>
    </source>
</evidence>
<dbReference type="Gene3D" id="1.25.40.330">
    <property type="entry name" value="Adenylate cyclase-associated CAP, N-terminal domain"/>
    <property type="match status" value="1"/>
</dbReference>
<dbReference type="GO" id="GO:0007015">
    <property type="term" value="P:actin filament organization"/>
    <property type="evidence" value="ECO:0000318"/>
    <property type="project" value="GO_Central"/>
</dbReference>
<dbReference type="SMART" id="SM00673">
    <property type="entry name" value="CARP"/>
    <property type="match status" value="2"/>
</dbReference>
<dbReference type="PhylomeDB" id="B3S128"/>
<dbReference type="OMA" id="PISDHIH"/>
<dbReference type="PANTHER" id="PTHR10652">
    <property type="entry name" value="ADENYLYL CYCLASE-ASSOCIATED PROTEIN"/>
    <property type="match status" value="1"/>
</dbReference>
<dbReference type="Gene3D" id="2.160.20.70">
    <property type="match status" value="1"/>
</dbReference>
<dbReference type="InterPro" id="IPR018106">
    <property type="entry name" value="CAP_CS_N"/>
</dbReference>
<keyword evidence="3" id="KW-1003">Cell membrane</keyword>
<organism evidence="7 8">
    <name type="scientific">Trichoplax adhaerens</name>
    <name type="common">Trichoplax reptans</name>
    <dbReference type="NCBI Taxonomy" id="10228"/>
    <lineage>
        <taxon>Eukaryota</taxon>
        <taxon>Metazoa</taxon>
        <taxon>Placozoa</taxon>
        <taxon>Uniplacotomia</taxon>
        <taxon>Trichoplacea</taxon>
        <taxon>Trichoplacidae</taxon>
        <taxon>Trichoplax</taxon>
    </lineage>
</organism>
<keyword evidence="4" id="KW-0472">Membrane</keyword>
<dbReference type="Pfam" id="PF21938">
    <property type="entry name" value="CAP_N"/>
    <property type="match status" value="1"/>
</dbReference>
<keyword evidence="8" id="KW-1185">Reference proteome</keyword>
<evidence type="ECO:0000256" key="2">
    <source>
        <dbReference type="ARBA" id="ARBA00007659"/>
    </source>
</evidence>
<feature type="region of interest" description="Disordered" evidence="5">
    <location>
        <begin position="250"/>
        <end position="279"/>
    </location>
</feature>
<reference evidence="7 8" key="1">
    <citation type="journal article" date="2008" name="Nature">
        <title>The Trichoplax genome and the nature of placozoans.</title>
        <authorList>
            <person name="Srivastava M."/>
            <person name="Begovic E."/>
            <person name="Chapman J."/>
            <person name="Putnam N.H."/>
            <person name="Hellsten U."/>
            <person name="Kawashima T."/>
            <person name="Kuo A."/>
            <person name="Mitros T."/>
            <person name="Salamov A."/>
            <person name="Carpenter M.L."/>
            <person name="Signorovitch A.Y."/>
            <person name="Moreno M.A."/>
            <person name="Kamm K."/>
            <person name="Grimwood J."/>
            <person name="Schmutz J."/>
            <person name="Shapiro H."/>
            <person name="Grigoriev I.V."/>
            <person name="Buss L.W."/>
            <person name="Schierwater B."/>
            <person name="Dellaporta S.L."/>
            <person name="Rokhsar D.S."/>
        </authorList>
    </citation>
    <scope>NUCLEOTIDE SEQUENCE [LARGE SCALE GENOMIC DNA]</scope>
    <source>
        <strain evidence="7 8">Grell-BS-1999</strain>
    </source>
</reference>
<evidence type="ECO:0000259" key="6">
    <source>
        <dbReference type="PROSITE" id="PS51329"/>
    </source>
</evidence>
<dbReference type="Proteomes" id="UP000009022">
    <property type="component" value="Unassembled WGS sequence"/>
</dbReference>
<dbReference type="InterPro" id="IPR016098">
    <property type="entry name" value="CAP/MinC_C"/>
</dbReference>
<dbReference type="InterPro" id="IPR036223">
    <property type="entry name" value="CAP_C_sf"/>
</dbReference>
<dbReference type="GO" id="GO:0000902">
    <property type="term" value="P:cell morphogenesis"/>
    <property type="evidence" value="ECO:0000318"/>
    <property type="project" value="GO_Central"/>
</dbReference>
<dbReference type="InterPro" id="IPR006599">
    <property type="entry name" value="CARP_motif"/>
</dbReference>
<dbReference type="InterPro" id="IPR017901">
    <property type="entry name" value="C-CAP_CF_C-like"/>
</dbReference>
<dbReference type="CTD" id="6755618"/>
<feature type="domain" description="C-CAP/cofactor C-like" evidence="6">
    <location>
        <begin position="282"/>
        <end position="417"/>
    </location>
</feature>
<dbReference type="STRING" id="10228.B3S128"/>
<evidence type="ECO:0000256" key="4">
    <source>
        <dbReference type="ARBA" id="ARBA00023136"/>
    </source>
</evidence>
<dbReference type="InParanoid" id="B3S128"/>
<comment type="subcellular location">
    <subcellularLocation>
        <location evidence="1">Cell membrane</location>
        <topology evidence="1">Peripheral membrane protein</topology>
    </subcellularLocation>
</comment>
<dbReference type="GO" id="GO:0008179">
    <property type="term" value="F:adenylate cyclase binding"/>
    <property type="evidence" value="ECO:0000318"/>
    <property type="project" value="GO_Central"/>
</dbReference>
<evidence type="ECO:0000256" key="5">
    <source>
        <dbReference type="SAM" id="MobiDB-lite"/>
    </source>
</evidence>
<dbReference type="KEGG" id="tad:TRIADDRAFT_63338"/>
<proteinExistence type="inferred from homology"/>
<evidence type="ECO:0000313" key="7">
    <source>
        <dbReference type="EMBL" id="EDV23164.1"/>
    </source>
</evidence>
<dbReference type="SUPFAM" id="SSF69340">
    <property type="entry name" value="C-terminal domain of adenylylcyclase associated protein"/>
    <property type="match status" value="1"/>
</dbReference>
<dbReference type="PROSITE" id="PS01088">
    <property type="entry name" value="CAP_1"/>
    <property type="match status" value="1"/>
</dbReference>
<dbReference type="FunCoup" id="B3S128">
    <property type="interactions" value="1853"/>
</dbReference>
<dbReference type="GO" id="GO:0005737">
    <property type="term" value="C:cytoplasm"/>
    <property type="evidence" value="ECO:0000318"/>
    <property type="project" value="GO_Central"/>
</dbReference>
<dbReference type="GO" id="GO:0003779">
    <property type="term" value="F:actin binding"/>
    <property type="evidence" value="ECO:0000318"/>
    <property type="project" value="GO_Central"/>
</dbReference>
<dbReference type="PROSITE" id="PS51329">
    <property type="entry name" value="C_CAP_COFACTOR_C"/>
    <property type="match status" value="1"/>
</dbReference>
<dbReference type="EMBL" id="DS985247">
    <property type="protein sequence ID" value="EDV23164.1"/>
    <property type="molecule type" value="Genomic_DNA"/>
</dbReference>
<dbReference type="PANTHER" id="PTHR10652:SF0">
    <property type="entry name" value="ADENYLYL CYCLASE-ASSOCIATED PROTEIN"/>
    <property type="match status" value="1"/>
</dbReference>
<feature type="compositionally biased region" description="Low complexity" evidence="5">
    <location>
        <begin position="265"/>
        <end position="279"/>
    </location>
</feature>
<feature type="compositionally biased region" description="Pro residues" evidence="5">
    <location>
        <begin position="196"/>
        <end position="206"/>
    </location>
</feature>
<dbReference type="FunFam" id="2.160.20.70:FF:000001">
    <property type="entry name" value="Adenylyl cyclase-associated protein"/>
    <property type="match status" value="1"/>
</dbReference>
<evidence type="ECO:0000313" key="8">
    <source>
        <dbReference type="Proteomes" id="UP000009022"/>
    </source>
</evidence>
<dbReference type="Pfam" id="PF08603">
    <property type="entry name" value="CAP_C"/>
    <property type="match status" value="1"/>
</dbReference>
<dbReference type="InterPro" id="IPR013912">
    <property type="entry name" value="Adenylate_cyclase-assoc_CAP_C"/>
</dbReference>
<dbReference type="InterPro" id="IPR053950">
    <property type="entry name" value="CAP_N"/>
</dbReference>
<dbReference type="eggNOG" id="KOG2675">
    <property type="taxonomic scope" value="Eukaryota"/>
</dbReference>
<dbReference type="HOGENOM" id="CLU_015780_1_0_1"/>
<protein>
    <recommendedName>
        <fullName evidence="6">C-CAP/cofactor C-like domain-containing protein</fullName>
    </recommendedName>
</protein>
<feature type="region of interest" description="Disordered" evidence="5">
    <location>
        <begin position="190"/>
        <end position="218"/>
    </location>
</feature>
<name>B3S128_TRIAD</name>
<dbReference type="GeneID" id="6755618"/>
<dbReference type="InterPro" id="IPR001837">
    <property type="entry name" value="Adenylate_cyclase-assoc_CAP"/>
</dbReference>
<dbReference type="SUPFAM" id="SSF101278">
    <property type="entry name" value="N-terminal domain of adenylylcyclase associated protein, CAP"/>
    <property type="match status" value="1"/>
</dbReference>